<dbReference type="InterPro" id="IPR050511">
    <property type="entry name" value="AMPK_gamma/SDS23_families"/>
</dbReference>
<evidence type="ECO:0000256" key="4">
    <source>
        <dbReference type="SAM" id="MobiDB-lite"/>
    </source>
</evidence>
<dbReference type="Gene3D" id="3.10.580.10">
    <property type="entry name" value="CBS-domain"/>
    <property type="match status" value="2"/>
</dbReference>
<dbReference type="EMBL" id="JANBUM010000339">
    <property type="protein sequence ID" value="KAJ2778642.1"/>
    <property type="molecule type" value="Genomic_DNA"/>
</dbReference>
<name>A0A9W8H7N1_9FUNG</name>
<dbReference type="Proteomes" id="UP001140172">
    <property type="component" value="Unassembled WGS sequence"/>
</dbReference>
<dbReference type="SUPFAM" id="SSF54631">
    <property type="entry name" value="CBS-domain pair"/>
    <property type="match status" value="2"/>
</dbReference>
<keyword evidence="7" id="KW-1185">Reference proteome</keyword>
<feature type="domain" description="CBS" evidence="5">
    <location>
        <begin position="41"/>
        <end position="100"/>
    </location>
</feature>
<evidence type="ECO:0000313" key="7">
    <source>
        <dbReference type="Proteomes" id="UP001140172"/>
    </source>
</evidence>
<feature type="region of interest" description="Disordered" evidence="4">
    <location>
        <begin position="98"/>
        <end position="120"/>
    </location>
</feature>
<proteinExistence type="predicted"/>
<evidence type="ECO:0000256" key="1">
    <source>
        <dbReference type="ARBA" id="ARBA00022737"/>
    </source>
</evidence>
<dbReference type="InterPro" id="IPR046342">
    <property type="entry name" value="CBS_dom_sf"/>
</dbReference>
<keyword evidence="1" id="KW-0677">Repeat</keyword>
<evidence type="ECO:0000256" key="2">
    <source>
        <dbReference type="ARBA" id="ARBA00023122"/>
    </source>
</evidence>
<feature type="region of interest" description="Disordered" evidence="4">
    <location>
        <begin position="1"/>
        <end position="29"/>
    </location>
</feature>
<dbReference type="CDD" id="cd02205">
    <property type="entry name" value="CBS_pair_SF"/>
    <property type="match status" value="3"/>
</dbReference>
<dbReference type="PANTHER" id="PTHR13780:SF36">
    <property type="entry name" value="CBS DOMAIN-CONTAINING PROTEIN"/>
    <property type="match status" value="1"/>
</dbReference>
<dbReference type="PANTHER" id="PTHR13780">
    <property type="entry name" value="AMP-ACTIVATED PROTEIN KINASE, GAMMA REGULATORY SUBUNIT"/>
    <property type="match status" value="1"/>
</dbReference>
<feature type="domain" description="CBS" evidence="5">
    <location>
        <begin position="138"/>
        <end position="196"/>
    </location>
</feature>
<dbReference type="AlphaFoldDB" id="A0A9W8H7N1"/>
<dbReference type="GO" id="GO:0004865">
    <property type="term" value="F:protein serine/threonine phosphatase inhibitor activity"/>
    <property type="evidence" value="ECO:0007669"/>
    <property type="project" value="TreeGrafter"/>
</dbReference>
<dbReference type="InterPro" id="IPR000644">
    <property type="entry name" value="CBS_dom"/>
</dbReference>
<gene>
    <name evidence="6" type="primary">SDS23</name>
    <name evidence="6" type="ORF">GGI15_004114</name>
</gene>
<dbReference type="OrthoDB" id="497541at2759"/>
<dbReference type="SMART" id="SM00116">
    <property type="entry name" value="CBS"/>
    <property type="match status" value="3"/>
</dbReference>
<protein>
    <submittedName>
        <fullName evidence="6">Cell separation during budding</fullName>
    </submittedName>
</protein>
<accession>A0A9W8H7N1</accession>
<comment type="caution">
    <text evidence="6">The sequence shown here is derived from an EMBL/GenBank/DDBJ whole genome shotgun (WGS) entry which is preliminary data.</text>
</comment>
<evidence type="ECO:0000256" key="3">
    <source>
        <dbReference type="PROSITE-ProRule" id="PRU00703"/>
    </source>
</evidence>
<keyword evidence="2 3" id="KW-0129">CBS domain</keyword>
<dbReference type="PROSITE" id="PS51371">
    <property type="entry name" value="CBS"/>
    <property type="match status" value="3"/>
</dbReference>
<reference evidence="6" key="1">
    <citation type="submission" date="2022-07" db="EMBL/GenBank/DDBJ databases">
        <title>Phylogenomic reconstructions and comparative analyses of Kickxellomycotina fungi.</title>
        <authorList>
            <person name="Reynolds N.K."/>
            <person name="Stajich J.E."/>
            <person name="Barry K."/>
            <person name="Grigoriev I.V."/>
            <person name="Crous P."/>
            <person name="Smith M.E."/>
        </authorList>
    </citation>
    <scope>NUCLEOTIDE SEQUENCE</scope>
    <source>
        <strain evidence="6">BCRC 34489</strain>
    </source>
</reference>
<feature type="compositionally biased region" description="Low complexity" evidence="4">
    <location>
        <begin position="98"/>
        <end position="111"/>
    </location>
</feature>
<feature type="domain" description="CBS" evidence="5">
    <location>
        <begin position="225"/>
        <end position="282"/>
    </location>
</feature>
<evidence type="ECO:0000259" key="5">
    <source>
        <dbReference type="PROSITE" id="PS51371"/>
    </source>
</evidence>
<sequence length="426" mass="46104">MSTSNTTSNSSNQHRQQQTSDHPGLGAPRHWLTVPAHELVENQHVVQVDSEATIEEACDALIQHNIQSVPLYDARSQTYVGMFDLHDLAAYILAKRPAATGASPSPSPSVGNGNGNGSPLMRRAVGARGEMVSRVADMSHVNPFYSVLPETKVAQVAQVFAKGAHRVAVMEDERRIRGILSQTRVVRYFFEHCSTEQAQEEQEGGAVVSGSEDALLDRTLEQLGLVTGDVVVAQPHMPVIQALSLLEQWHVSSLALVDAEQRLVGNLSVGDIKYLAKDRRLLNGSCMDLVQAVRFMQGVEEGRDRAAVFSVRPEATLRYALSKLVATGAHRVWITRPRGNAPMEKARGQAGDFMEEGGQMQAVGSCRRASVSSASAKTVAIAPPHYAGAFDDAVCGVVSLTDVMRLLTENAPSPQPNPEYNYASMD</sequence>
<dbReference type="GO" id="GO:0042149">
    <property type="term" value="P:cellular response to glucose starvation"/>
    <property type="evidence" value="ECO:0007669"/>
    <property type="project" value="TreeGrafter"/>
</dbReference>
<organism evidence="6 7">
    <name type="scientific">Coemansia interrupta</name>
    <dbReference type="NCBI Taxonomy" id="1126814"/>
    <lineage>
        <taxon>Eukaryota</taxon>
        <taxon>Fungi</taxon>
        <taxon>Fungi incertae sedis</taxon>
        <taxon>Zoopagomycota</taxon>
        <taxon>Kickxellomycotina</taxon>
        <taxon>Kickxellomycetes</taxon>
        <taxon>Kickxellales</taxon>
        <taxon>Kickxellaceae</taxon>
        <taxon>Coemansia</taxon>
    </lineage>
</organism>
<evidence type="ECO:0000313" key="6">
    <source>
        <dbReference type="EMBL" id="KAJ2778642.1"/>
    </source>
</evidence>
<feature type="compositionally biased region" description="Low complexity" evidence="4">
    <location>
        <begin position="1"/>
        <end position="20"/>
    </location>
</feature>
<dbReference type="Pfam" id="PF00571">
    <property type="entry name" value="CBS"/>
    <property type="match status" value="3"/>
</dbReference>